<protein>
    <submittedName>
        <fullName evidence="5">LacI family DNA-binding transcriptional regulator</fullName>
    </submittedName>
</protein>
<dbReference type="GO" id="GO:0000976">
    <property type="term" value="F:transcription cis-regulatory region binding"/>
    <property type="evidence" value="ECO:0007669"/>
    <property type="project" value="TreeGrafter"/>
</dbReference>
<name>A0A502BK46_9HYPH</name>
<evidence type="ECO:0000259" key="4">
    <source>
        <dbReference type="PROSITE" id="PS50932"/>
    </source>
</evidence>
<feature type="domain" description="HTH lacI-type" evidence="4">
    <location>
        <begin position="8"/>
        <end position="62"/>
    </location>
</feature>
<dbReference type="InterPro" id="IPR000843">
    <property type="entry name" value="HTH_LacI"/>
</dbReference>
<evidence type="ECO:0000313" key="5">
    <source>
        <dbReference type="EMBL" id="TPF74475.1"/>
    </source>
</evidence>
<dbReference type="PANTHER" id="PTHR30146:SF33">
    <property type="entry name" value="TRANSCRIPTIONAL REGULATOR"/>
    <property type="match status" value="1"/>
</dbReference>
<keyword evidence="3" id="KW-0804">Transcription</keyword>
<organism evidence="5 6">
    <name type="scientific">Brucella gallinifaecis</name>
    <dbReference type="NCBI Taxonomy" id="215590"/>
    <lineage>
        <taxon>Bacteria</taxon>
        <taxon>Pseudomonadati</taxon>
        <taxon>Pseudomonadota</taxon>
        <taxon>Alphaproteobacteria</taxon>
        <taxon>Hyphomicrobiales</taxon>
        <taxon>Brucellaceae</taxon>
        <taxon>Brucella/Ochrobactrum group</taxon>
        <taxon>Brucella</taxon>
    </lineage>
</organism>
<dbReference type="CDD" id="cd01392">
    <property type="entry name" value="HTH_LacI"/>
    <property type="match status" value="1"/>
</dbReference>
<gene>
    <name evidence="5" type="ORF">FHY56_14505</name>
</gene>
<dbReference type="InterPro" id="IPR001761">
    <property type="entry name" value="Peripla_BP/Lac1_sug-bd_dom"/>
</dbReference>
<keyword evidence="1" id="KW-0805">Transcription regulation</keyword>
<keyword evidence="6" id="KW-1185">Reference proteome</keyword>
<dbReference type="Pfam" id="PF00532">
    <property type="entry name" value="Peripla_BP_1"/>
    <property type="match status" value="1"/>
</dbReference>
<dbReference type="Proteomes" id="UP000315388">
    <property type="component" value="Unassembled WGS sequence"/>
</dbReference>
<proteinExistence type="predicted"/>
<dbReference type="GO" id="GO:0003700">
    <property type="term" value="F:DNA-binding transcription factor activity"/>
    <property type="evidence" value="ECO:0007669"/>
    <property type="project" value="TreeGrafter"/>
</dbReference>
<dbReference type="PROSITE" id="PS50932">
    <property type="entry name" value="HTH_LACI_2"/>
    <property type="match status" value="1"/>
</dbReference>
<evidence type="ECO:0000256" key="2">
    <source>
        <dbReference type="ARBA" id="ARBA00023125"/>
    </source>
</evidence>
<dbReference type="SMART" id="SM00354">
    <property type="entry name" value="HTH_LACI"/>
    <property type="match status" value="1"/>
</dbReference>
<dbReference type="RefSeq" id="WP_140905877.1">
    <property type="nucleotide sequence ID" value="NZ_JBHTMD010000046.1"/>
</dbReference>
<keyword evidence="2 5" id="KW-0238">DNA-binding</keyword>
<dbReference type="PROSITE" id="PS00356">
    <property type="entry name" value="HTH_LACI_1"/>
    <property type="match status" value="1"/>
</dbReference>
<evidence type="ECO:0000313" key="6">
    <source>
        <dbReference type="Proteomes" id="UP000315388"/>
    </source>
</evidence>
<dbReference type="InterPro" id="IPR010982">
    <property type="entry name" value="Lambda_DNA-bd_dom_sf"/>
</dbReference>
<dbReference type="AlphaFoldDB" id="A0A502BK46"/>
<dbReference type="SUPFAM" id="SSF53822">
    <property type="entry name" value="Periplasmic binding protein-like I"/>
    <property type="match status" value="1"/>
</dbReference>
<evidence type="ECO:0000256" key="3">
    <source>
        <dbReference type="ARBA" id="ARBA00023163"/>
    </source>
</evidence>
<dbReference type="CDD" id="cd01575">
    <property type="entry name" value="PBP1_GntR"/>
    <property type="match status" value="1"/>
</dbReference>
<dbReference type="InterPro" id="IPR028082">
    <property type="entry name" value="Peripla_BP_I"/>
</dbReference>
<dbReference type="EMBL" id="VEWJ01000011">
    <property type="protein sequence ID" value="TPF74475.1"/>
    <property type="molecule type" value="Genomic_DNA"/>
</dbReference>
<dbReference type="PANTHER" id="PTHR30146">
    <property type="entry name" value="LACI-RELATED TRANSCRIPTIONAL REPRESSOR"/>
    <property type="match status" value="1"/>
</dbReference>
<sequence length="335" mass="36114">MLSKGRAITLHDVAQAAGVSEITVSRVLRSKGAISEKTRLRVMEAVRDTGYVHNKLAGSLASSRSNLVGVVLPSLSNSVFPEVMEGINKALARSGFQPVVGVTNYDMDAEEVIVRSMLAWKPAAMIISGLDHTRTTSKLLDSSSIRVIEIMDAGGRPIDVAIGLSHRDAGIATAEHLLQRGYRNFGYVGHDLSSDLRAAQRHQSFVKYLTSQGITAPVEYFIDGPSSIGGGRSALESLLRKRKKPEVVVFSNDDMAVGGMFHCYAAGLKIKTDIGIFGFNGLDMGQELPQPLSTIKSNRHSIGQIAVETFMQQPDRPDTSTIIDTGFTILQGETA</sequence>
<dbReference type="Gene3D" id="1.10.260.40">
    <property type="entry name" value="lambda repressor-like DNA-binding domains"/>
    <property type="match status" value="1"/>
</dbReference>
<evidence type="ECO:0000256" key="1">
    <source>
        <dbReference type="ARBA" id="ARBA00023015"/>
    </source>
</evidence>
<reference evidence="5 6" key="1">
    <citation type="journal article" date="2003" name="Int. J. Syst. Evol. Microbiol.">
        <title>Towards a standardized format for the description of a novel species (of an established genus): Ochrobactrum gallinifaecis sp. nov.</title>
        <authorList>
            <person name="Kampfer P."/>
            <person name="Buczolits S."/>
            <person name="Albrecht A."/>
            <person name="Busse H.J."/>
            <person name="Stackebrandt E."/>
        </authorList>
    </citation>
    <scope>NUCLEOTIDE SEQUENCE [LARGE SCALE GENOMIC DNA]</scope>
    <source>
        <strain evidence="5 6">ISO 196</strain>
    </source>
</reference>
<dbReference type="Pfam" id="PF00356">
    <property type="entry name" value="LacI"/>
    <property type="match status" value="1"/>
</dbReference>
<comment type="caution">
    <text evidence="5">The sequence shown here is derived from an EMBL/GenBank/DDBJ whole genome shotgun (WGS) entry which is preliminary data.</text>
</comment>
<accession>A0A502BK46</accession>
<dbReference type="OrthoDB" id="7170131at2"/>
<dbReference type="Gene3D" id="3.40.50.2300">
    <property type="match status" value="2"/>
</dbReference>
<dbReference type="SUPFAM" id="SSF47413">
    <property type="entry name" value="lambda repressor-like DNA-binding domains"/>
    <property type="match status" value="1"/>
</dbReference>